<dbReference type="EMBL" id="KQ965733">
    <property type="protein sequence ID" value="KXS21261.1"/>
    <property type="molecule type" value="Genomic_DNA"/>
</dbReference>
<feature type="region of interest" description="Disordered" evidence="6">
    <location>
        <begin position="1"/>
        <end position="58"/>
    </location>
</feature>
<keyword evidence="9" id="KW-1185">Reference proteome</keyword>
<dbReference type="SMART" id="SM00368">
    <property type="entry name" value="LRR_RI"/>
    <property type="match status" value="7"/>
</dbReference>
<feature type="compositionally biased region" description="Pro residues" evidence="6">
    <location>
        <begin position="209"/>
        <end position="224"/>
    </location>
</feature>
<evidence type="ECO:0000256" key="3">
    <source>
        <dbReference type="ARBA" id="ARBA00022824"/>
    </source>
</evidence>
<organism evidence="8 9">
    <name type="scientific">Gonapodya prolifera (strain JEL478)</name>
    <name type="common">Monoblepharis prolifera</name>
    <dbReference type="NCBI Taxonomy" id="1344416"/>
    <lineage>
        <taxon>Eukaryota</taxon>
        <taxon>Fungi</taxon>
        <taxon>Fungi incertae sedis</taxon>
        <taxon>Chytridiomycota</taxon>
        <taxon>Chytridiomycota incertae sedis</taxon>
        <taxon>Monoblepharidomycetes</taxon>
        <taxon>Monoblepharidales</taxon>
        <taxon>Gonapodyaceae</taxon>
        <taxon>Gonapodya</taxon>
    </lineage>
</organism>
<feature type="compositionally biased region" description="Polar residues" evidence="6">
    <location>
        <begin position="1"/>
        <end position="27"/>
    </location>
</feature>
<feature type="compositionally biased region" description="Basic residues" evidence="6">
    <location>
        <begin position="33"/>
        <end position="45"/>
    </location>
</feature>
<dbReference type="InterPro" id="IPR024512">
    <property type="entry name" value="Ser_palmitoyltrfase_ssu-like"/>
</dbReference>
<sequence>MSTPSALHSAGPTSAASRKPGKSTSSRGGVRGGAKHKGKSHHKKEHANVEDDASKQGKAIAEIAVKNPSAEQVVPDAEHSEWVDDLSWDGDFGKVDDLYNRRDPSASSYTETCRTLGITPVQYIAQNWNDRELQLSNMGLGGPKGVEALAAALATNKTISHIDLSQNSLGELSVPLFQQLASNRTLTYLNLSGNSLGSAPRYLPSTQSTPPPATGSGPSPPVYLPQPSPALQSLADYLGYTSTLRVLILQNNSLGDVDALSLAQGLRGNSTLEVLELNRNEIGDVGALALGEGIKASALKKLYLGSNHLRPRSVPPLCQHLSSVPLTHLDLSRNGLTDTGAAAVASWAARNPALVWLDLSEGRIGDAGAAALAKVVGEGKLEEVYLGRNSFNDQGALPLIKAASSNSALKILSVPATSFVMASTHKPFSYQRTQAKSSNPISRLTGRISDAYYYYRVETGIYMLDSWEAAIFNTLVLVVLTLALYATLIYAPSSIDRTRRFLLYLLGGEQSTWINAIPTPVKIALEEAHGIPS</sequence>
<dbReference type="OrthoDB" id="120976at2759"/>
<dbReference type="Proteomes" id="UP000070544">
    <property type="component" value="Unassembled WGS sequence"/>
</dbReference>
<evidence type="ECO:0000256" key="7">
    <source>
        <dbReference type="SAM" id="Phobius"/>
    </source>
</evidence>
<dbReference type="InterPro" id="IPR001611">
    <property type="entry name" value="Leu-rich_rpt"/>
</dbReference>
<accession>A0A139AWY8</accession>
<dbReference type="PANTHER" id="PTHR24114:SF2">
    <property type="entry name" value="F-BOX DOMAIN-CONTAINING PROTEIN-RELATED"/>
    <property type="match status" value="1"/>
</dbReference>
<dbReference type="InterPro" id="IPR052394">
    <property type="entry name" value="LRR-containing"/>
</dbReference>
<proteinExistence type="predicted"/>
<dbReference type="Pfam" id="PF13516">
    <property type="entry name" value="LRR_6"/>
    <property type="match status" value="5"/>
</dbReference>
<dbReference type="PANTHER" id="PTHR24114">
    <property type="entry name" value="LEUCINE RICH REPEAT FAMILY PROTEIN"/>
    <property type="match status" value="1"/>
</dbReference>
<dbReference type="GO" id="GO:0005789">
    <property type="term" value="C:endoplasmic reticulum membrane"/>
    <property type="evidence" value="ECO:0007669"/>
    <property type="project" value="UniProtKB-SubCell"/>
</dbReference>
<dbReference type="SUPFAM" id="SSF52047">
    <property type="entry name" value="RNI-like"/>
    <property type="match status" value="1"/>
</dbReference>
<evidence type="ECO:0000256" key="1">
    <source>
        <dbReference type="ARBA" id="ARBA00004477"/>
    </source>
</evidence>
<comment type="subcellular location">
    <subcellularLocation>
        <location evidence="1">Endoplasmic reticulum membrane</location>
        <topology evidence="1">Multi-pass membrane protein</topology>
    </subcellularLocation>
</comment>
<evidence type="ECO:0000256" key="6">
    <source>
        <dbReference type="SAM" id="MobiDB-lite"/>
    </source>
</evidence>
<evidence type="ECO:0000256" key="2">
    <source>
        <dbReference type="ARBA" id="ARBA00022692"/>
    </source>
</evidence>
<protein>
    <submittedName>
        <fullName evidence="8">RNI-like protein</fullName>
    </submittedName>
</protein>
<feature type="compositionally biased region" description="Basic and acidic residues" evidence="6">
    <location>
        <begin position="46"/>
        <end position="55"/>
    </location>
</feature>
<evidence type="ECO:0000256" key="4">
    <source>
        <dbReference type="ARBA" id="ARBA00022989"/>
    </source>
</evidence>
<name>A0A139AWY8_GONPJ</name>
<gene>
    <name evidence="8" type="ORF">M427DRAFT_66015</name>
</gene>
<evidence type="ECO:0000313" key="8">
    <source>
        <dbReference type="EMBL" id="KXS21261.1"/>
    </source>
</evidence>
<keyword evidence="2 7" id="KW-0812">Transmembrane</keyword>
<dbReference type="Pfam" id="PF11779">
    <property type="entry name" value="SPT_ssu-like"/>
    <property type="match status" value="1"/>
</dbReference>
<dbReference type="Gene3D" id="3.80.10.10">
    <property type="entry name" value="Ribonuclease Inhibitor"/>
    <property type="match status" value="2"/>
</dbReference>
<evidence type="ECO:0000256" key="5">
    <source>
        <dbReference type="ARBA" id="ARBA00023136"/>
    </source>
</evidence>
<keyword evidence="5 7" id="KW-0472">Membrane</keyword>
<feature type="non-terminal residue" evidence="8">
    <location>
        <position position="533"/>
    </location>
</feature>
<dbReference type="STRING" id="1344416.A0A139AWY8"/>
<feature type="region of interest" description="Disordered" evidence="6">
    <location>
        <begin position="199"/>
        <end position="224"/>
    </location>
</feature>
<dbReference type="AlphaFoldDB" id="A0A139AWY8"/>
<reference evidence="8 9" key="1">
    <citation type="journal article" date="2015" name="Genome Biol. Evol.">
        <title>Phylogenomic analyses indicate that early fungi evolved digesting cell walls of algal ancestors of land plants.</title>
        <authorList>
            <person name="Chang Y."/>
            <person name="Wang S."/>
            <person name="Sekimoto S."/>
            <person name="Aerts A.L."/>
            <person name="Choi C."/>
            <person name="Clum A."/>
            <person name="LaButti K.M."/>
            <person name="Lindquist E.A."/>
            <person name="Yee Ngan C."/>
            <person name="Ohm R.A."/>
            <person name="Salamov A.A."/>
            <person name="Grigoriev I.V."/>
            <person name="Spatafora J.W."/>
            <person name="Berbee M.L."/>
        </authorList>
    </citation>
    <scope>NUCLEOTIDE SEQUENCE [LARGE SCALE GENOMIC DNA]</scope>
    <source>
        <strain evidence="8 9">JEL478</strain>
    </source>
</reference>
<keyword evidence="4 7" id="KW-1133">Transmembrane helix</keyword>
<feature type="transmembrane region" description="Helical" evidence="7">
    <location>
        <begin position="470"/>
        <end position="491"/>
    </location>
</feature>
<keyword evidence="3" id="KW-0256">Endoplasmic reticulum</keyword>
<dbReference type="InterPro" id="IPR032675">
    <property type="entry name" value="LRR_dom_sf"/>
</dbReference>
<evidence type="ECO:0000313" key="9">
    <source>
        <dbReference type="Proteomes" id="UP000070544"/>
    </source>
</evidence>